<dbReference type="Pfam" id="PF00561">
    <property type="entry name" value="Abhydrolase_1"/>
    <property type="match status" value="1"/>
</dbReference>
<evidence type="ECO:0000313" key="2">
    <source>
        <dbReference type="EMBL" id="EAP87968.1"/>
    </source>
</evidence>
<organism evidence="2 3">
    <name type="scientific">Croceibacter atlanticus (strain ATCC BAA-628 / JCM 21780 / CIP 108009 / IAM 15332 / KCTC 12090 / HTCC2559)</name>
    <dbReference type="NCBI Taxonomy" id="216432"/>
    <lineage>
        <taxon>Bacteria</taxon>
        <taxon>Pseudomonadati</taxon>
        <taxon>Bacteroidota</taxon>
        <taxon>Flavobacteriia</taxon>
        <taxon>Flavobacteriales</taxon>
        <taxon>Flavobacteriaceae</taxon>
        <taxon>Croceibacter</taxon>
    </lineage>
</organism>
<accession>A3U6V1</accession>
<dbReference type="eggNOG" id="COG0596">
    <property type="taxonomic scope" value="Bacteria"/>
</dbReference>
<dbReference type="PANTHER" id="PTHR43798:SF33">
    <property type="entry name" value="HYDROLASE, PUTATIVE (AFU_ORTHOLOGUE AFUA_2G14860)-RELATED"/>
    <property type="match status" value="1"/>
</dbReference>
<sequence>MIINFRGTQIHYNVEGKGDALVLLHGFLESSTMWNSLMPVLSKRFKIIAVDLPGHGKSGVFGDIHSMQLMADCILEILRTEDVKNAHFVGHSMGGYVALAYLKNNLEQVTSITLLNSTPSEDSISRKKNRERAVQLIKKYPQAFISMGVTNLFANEKASIYEETIKAMKAEANTYPIDGIIANIKGMKTREDTRELLRNYKGQKNIITGKEDPIVLFNEIKNIAKVTDSKLYSLSGGHMSHIEAKNEVLDIILRLEAHSSHVQ</sequence>
<evidence type="ECO:0000313" key="3">
    <source>
        <dbReference type="Proteomes" id="UP000002297"/>
    </source>
</evidence>
<dbReference type="InterPro" id="IPR050266">
    <property type="entry name" value="AB_hydrolase_sf"/>
</dbReference>
<dbReference type="InterPro" id="IPR029058">
    <property type="entry name" value="AB_hydrolase_fold"/>
</dbReference>
<dbReference type="PANTHER" id="PTHR43798">
    <property type="entry name" value="MONOACYLGLYCEROL LIPASE"/>
    <property type="match status" value="1"/>
</dbReference>
<dbReference type="OrthoDB" id="252464at2"/>
<proteinExistence type="predicted"/>
<feature type="domain" description="AB hydrolase-1" evidence="1">
    <location>
        <begin position="20"/>
        <end position="129"/>
    </location>
</feature>
<evidence type="ECO:0000259" key="1">
    <source>
        <dbReference type="Pfam" id="PF00561"/>
    </source>
</evidence>
<dbReference type="EMBL" id="CP002046">
    <property type="protein sequence ID" value="EAP87968.1"/>
    <property type="molecule type" value="Genomic_DNA"/>
</dbReference>
<dbReference type="STRING" id="216432.CA2559_04395"/>
<dbReference type="GO" id="GO:0016787">
    <property type="term" value="F:hydrolase activity"/>
    <property type="evidence" value="ECO:0007669"/>
    <property type="project" value="UniProtKB-KW"/>
</dbReference>
<dbReference type="GeneID" id="89452671"/>
<protein>
    <submittedName>
        <fullName evidence="2">Hydrolase, alpha/beta fold family protein</fullName>
    </submittedName>
</protein>
<keyword evidence="2" id="KW-0378">Hydrolase</keyword>
<reference evidence="2 3" key="1">
    <citation type="journal article" date="2010" name="J. Bacteriol.">
        <title>The complete genome sequence of Croceibacter atlanticus HTCC2559T.</title>
        <authorList>
            <person name="Oh H.M."/>
            <person name="Kang I."/>
            <person name="Ferriera S."/>
            <person name="Giovannoni S.J."/>
            <person name="Cho J.C."/>
        </authorList>
    </citation>
    <scope>NUCLEOTIDE SEQUENCE [LARGE SCALE GENOMIC DNA]</scope>
    <source>
        <strain evidence="3">ATCC BAA-628 / HTCC2559 / KCTC 12090</strain>
    </source>
</reference>
<dbReference type="AlphaFoldDB" id="A3U6V1"/>
<dbReference type="Proteomes" id="UP000002297">
    <property type="component" value="Chromosome"/>
</dbReference>
<dbReference type="HOGENOM" id="CLU_020336_50_4_10"/>
<dbReference type="GO" id="GO:0016020">
    <property type="term" value="C:membrane"/>
    <property type="evidence" value="ECO:0007669"/>
    <property type="project" value="TreeGrafter"/>
</dbReference>
<dbReference type="Gene3D" id="3.40.50.1820">
    <property type="entry name" value="alpha/beta hydrolase"/>
    <property type="match status" value="1"/>
</dbReference>
<dbReference type="KEGG" id="cat:CA2559_04395"/>
<name>A3U6V1_CROAH</name>
<dbReference type="PRINTS" id="PR00111">
    <property type="entry name" value="ABHYDROLASE"/>
</dbReference>
<dbReference type="SUPFAM" id="SSF53474">
    <property type="entry name" value="alpha/beta-Hydrolases"/>
    <property type="match status" value="1"/>
</dbReference>
<keyword evidence="3" id="KW-1185">Reference proteome</keyword>
<gene>
    <name evidence="2" type="ordered locus">CA2559_04395</name>
</gene>
<dbReference type="InterPro" id="IPR000073">
    <property type="entry name" value="AB_hydrolase_1"/>
</dbReference>
<dbReference type="RefSeq" id="WP_013186644.1">
    <property type="nucleotide sequence ID" value="NC_014230.1"/>
</dbReference>